<dbReference type="SUPFAM" id="SSF55486">
    <property type="entry name" value="Metalloproteases ('zincins'), catalytic domain"/>
    <property type="match status" value="1"/>
</dbReference>
<comment type="function">
    <text evidence="8">Probable zinc metalloprotease.</text>
</comment>
<keyword evidence="12" id="KW-1185">Reference proteome</keyword>
<protein>
    <recommendedName>
        <fullName evidence="9">Archaemetzincin-2</fullName>
    </recommendedName>
    <alternativeName>
        <fullName evidence="10">Archeobacterial metalloproteinase-like protein 2</fullName>
    </alternativeName>
</protein>
<dbReference type="Pfam" id="PF07998">
    <property type="entry name" value="Peptidase_M54"/>
    <property type="match status" value="1"/>
</dbReference>
<evidence type="ECO:0000256" key="2">
    <source>
        <dbReference type="ARBA" id="ARBA00006954"/>
    </source>
</evidence>
<dbReference type="GO" id="GO:0008237">
    <property type="term" value="F:metallopeptidase activity"/>
    <property type="evidence" value="ECO:0007669"/>
    <property type="project" value="UniProtKB-KW"/>
</dbReference>
<dbReference type="CDD" id="cd11375">
    <property type="entry name" value="Peptidase_M54"/>
    <property type="match status" value="1"/>
</dbReference>
<proteinExistence type="inferred from homology"/>
<evidence type="ECO:0000256" key="8">
    <source>
        <dbReference type="ARBA" id="ARBA00024316"/>
    </source>
</evidence>
<comment type="cofactor">
    <cofactor evidence="1">
        <name>Zn(2+)</name>
        <dbReference type="ChEBI" id="CHEBI:29105"/>
    </cofactor>
</comment>
<dbReference type="RefSeq" id="WP_272428397.1">
    <property type="nucleotide sequence ID" value="NZ_JAGTJJ010000078.1"/>
</dbReference>
<evidence type="ECO:0000256" key="4">
    <source>
        <dbReference type="ARBA" id="ARBA00022723"/>
    </source>
</evidence>
<dbReference type="InterPro" id="IPR052009">
    <property type="entry name" value="Archaemetzincin"/>
</dbReference>
<evidence type="ECO:0000256" key="1">
    <source>
        <dbReference type="ARBA" id="ARBA00001947"/>
    </source>
</evidence>
<evidence type="ECO:0000256" key="9">
    <source>
        <dbReference type="ARBA" id="ARBA00040634"/>
    </source>
</evidence>
<dbReference type="AlphaFoldDB" id="A0A9X4AZR4"/>
<evidence type="ECO:0000313" key="12">
    <source>
        <dbReference type="Proteomes" id="UP001151081"/>
    </source>
</evidence>
<evidence type="ECO:0000256" key="6">
    <source>
        <dbReference type="ARBA" id="ARBA00022833"/>
    </source>
</evidence>
<dbReference type="Proteomes" id="UP001151081">
    <property type="component" value="Unassembled WGS sequence"/>
</dbReference>
<accession>A0A9X4AZR4</accession>
<dbReference type="EMBL" id="JAGTJJ010000078">
    <property type="protein sequence ID" value="MDC3988625.1"/>
    <property type="molecule type" value="Genomic_DNA"/>
</dbReference>
<gene>
    <name evidence="11" type="ORF">KEG57_49625</name>
</gene>
<dbReference type="InterPro" id="IPR012962">
    <property type="entry name" value="Pept_M54_archaemetzincn"/>
</dbReference>
<evidence type="ECO:0000256" key="10">
    <source>
        <dbReference type="ARBA" id="ARBA00043240"/>
    </source>
</evidence>
<reference evidence="11 12" key="1">
    <citation type="submission" date="2021-04" db="EMBL/GenBank/DDBJ databases">
        <title>Genome analysis of Polyangium sp.</title>
        <authorList>
            <person name="Li Y."/>
            <person name="Wang J."/>
        </authorList>
    </citation>
    <scope>NUCLEOTIDE SEQUENCE [LARGE SCALE GENOMIC DNA]</scope>
    <source>
        <strain evidence="11 12">SDU14</strain>
    </source>
</reference>
<organism evidence="11 12">
    <name type="scientific">Polyangium jinanense</name>
    <dbReference type="NCBI Taxonomy" id="2829994"/>
    <lineage>
        <taxon>Bacteria</taxon>
        <taxon>Pseudomonadati</taxon>
        <taxon>Myxococcota</taxon>
        <taxon>Polyangia</taxon>
        <taxon>Polyangiales</taxon>
        <taxon>Polyangiaceae</taxon>
        <taxon>Polyangium</taxon>
    </lineage>
</organism>
<dbReference type="InterPro" id="IPR024079">
    <property type="entry name" value="MetalloPept_cat_dom_sf"/>
</dbReference>
<dbReference type="Gene3D" id="3.40.390.10">
    <property type="entry name" value="Collagenase (Catalytic Domain)"/>
    <property type="match status" value="1"/>
</dbReference>
<dbReference type="PANTHER" id="PTHR32205">
    <property type="entry name" value="ARCHAEMETZINCIN-2-RELATED"/>
    <property type="match status" value="1"/>
</dbReference>
<evidence type="ECO:0000256" key="3">
    <source>
        <dbReference type="ARBA" id="ARBA00022670"/>
    </source>
</evidence>
<dbReference type="GO" id="GO:0046872">
    <property type="term" value="F:metal ion binding"/>
    <property type="evidence" value="ECO:0007669"/>
    <property type="project" value="UniProtKB-KW"/>
</dbReference>
<dbReference type="PANTHER" id="PTHR32205:SF5">
    <property type="entry name" value="ARCHAEMETZINCIN-2"/>
    <property type="match status" value="1"/>
</dbReference>
<comment type="similarity">
    <text evidence="2">Belongs to the peptidase M54 family.</text>
</comment>
<evidence type="ECO:0000256" key="5">
    <source>
        <dbReference type="ARBA" id="ARBA00022801"/>
    </source>
</evidence>
<keyword evidence="6" id="KW-0862">Zinc</keyword>
<keyword evidence="5" id="KW-0378">Hydrolase</keyword>
<keyword evidence="4" id="KW-0479">Metal-binding</keyword>
<evidence type="ECO:0000313" key="11">
    <source>
        <dbReference type="EMBL" id="MDC3988625.1"/>
    </source>
</evidence>
<name>A0A9X4AZR4_9BACT</name>
<comment type="caution">
    <text evidence="11">The sequence shown here is derived from an EMBL/GenBank/DDBJ whole genome shotgun (WGS) entry which is preliminary data.</text>
</comment>
<keyword evidence="7" id="KW-0482">Metalloprotease</keyword>
<dbReference type="GO" id="GO:0006508">
    <property type="term" value="P:proteolysis"/>
    <property type="evidence" value="ECO:0007669"/>
    <property type="project" value="UniProtKB-KW"/>
</dbReference>
<sequence>MTAPPRLTPAQIVALGPLGSVSPELRRALSGAGFEPMPQPAEGDWLACHPERGQKYAEFVAEKPLVPDETRRTLALLPLGVPARPGIPRPGLLRDALEAFYALPARLLPRVPLAEVGMRTRINPHTGKVQLYTPHILAFLKQRLPPDVFALAAITGEDLYPDESWNFVFGIATPRHRVGVFSFARYDPAFDDEPFHPGDEKLVLRRMIKVLVHEVGHMFGLRHCIYFSCLMNGSNHIEEADARPQHVCPVCLRKLQHAIGFDVIRRYEALERFYEGAGLDDEAAWVAERLGEIRA</sequence>
<evidence type="ECO:0000256" key="7">
    <source>
        <dbReference type="ARBA" id="ARBA00023049"/>
    </source>
</evidence>
<keyword evidence="3" id="KW-0645">Protease</keyword>